<protein>
    <submittedName>
        <fullName evidence="1">Uncharacterized protein</fullName>
    </submittedName>
</protein>
<keyword evidence="2" id="KW-1185">Reference proteome</keyword>
<evidence type="ECO:0000313" key="2">
    <source>
        <dbReference type="Proteomes" id="UP000603457"/>
    </source>
</evidence>
<dbReference type="Proteomes" id="UP000603457">
    <property type="component" value="Unassembled WGS sequence"/>
</dbReference>
<sequence>MPQELPHIIPAPQPGVTENFSAYQTTHEFYYEVQQRLEFQRYCEWYDATAESHRQELKKMRGELNIFRWFLRRF</sequence>
<accession>A0ABR8FYT9</accession>
<dbReference type="EMBL" id="JACJTB010000016">
    <property type="protein sequence ID" value="MBD2595467.1"/>
    <property type="molecule type" value="Genomic_DNA"/>
</dbReference>
<comment type="caution">
    <text evidence="1">The sequence shown here is derived from an EMBL/GenBank/DDBJ whole genome shotgun (WGS) entry which is preliminary data.</text>
</comment>
<organism evidence="1 2">
    <name type="scientific">Nostoc spongiaeforme FACHB-130</name>
    <dbReference type="NCBI Taxonomy" id="1357510"/>
    <lineage>
        <taxon>Bacteria</taxon>
        <taxon>Bacillati</taxon>
        <taxon>Cyanobacteriota</taxon>
        <taxon>Cyanophyceae</taxon>
        <taxon>Nostocales</taxon>
        <taxon>Nostocaceae</taxon>
        <taxon>Nostoc</taxon>
    </lineage>
</organism>
<dbReference type="RefSeq" id="WP_190968261.1">
    <property type="nucleotide sequence ID" value="NZ_JACJTB010000016.1"/>
</dbReference>
<gene>
    <name evidence="1" type="ORF">H6G74_14165</name>
</gene>
<reference evidence="1 2" key="1">
    <citation type="journal article" date="2020" name="ISME J.">
        <title>Comparative genomics reveals insights into cyanobacterial evolution and habitat adaptation.</title>
        <authorList>
            <person name="Chen M.Y."/>
            <person name="Teng W.K."/>
            <person name="Zhao L."/>
            <person name="Hu C.X."/>
            <person name="Zhou Y.K."/>
            <person name="Han B.P."/>
            <person name="Song L.R."/>
            <person name="Shu W.S."/>
        </authorList>
    </citation>
    <scope>NUCLEOTIDE SEQUENCE [LARGE SCALE GENOMIC DNA]</scope>
    <source>
        <strain evidence="1 2">FACHB-130</strain>
    </source>
</reference>
<name>A0ABR8FYT9_9NOSO</name>
<proteinExistence type="predicted"/>
<evidence type="ECO:0000313" key="1">
    <source>
        <dbReference type="EMBL" id="MBD2595467.1"/>
    </source>
</evidence>